<dbReference type="Gene3D" id="2.60.120.260">
    <property type="entry name" value="Galactose-binding domain-like"/>
    <property type="match status" value="1"/>
</dbReference>
<evidence type="ECO:0000313" key="2">
    <source>
        <dbReference type="Proteomes" id="UP000625210"/>
    </source>
</evidence>
<dbReference type="AlphaFoldDB" id="A0A8J2VD94"/>
<reference evidence="1" key="2">
    <citation type="submission" date="2020-09" db="EMBL/GenBank/DDBJ databases">
        <authorList>
            <person name="Sun Q."/>
            <person name="Zhou Y."/>
        </authorList>
    </citation>
    <scope>NUCLEOTIDE SEQUENCE</scope>
    <source>
        <strain evidence="1">CGMCC 1.15179</strain>
    </source>
</reference>
<comment type="caution">
    <text evidence="1">The sequence shown here is derived from an EMBL/GenBank/DDBJ whole genome shotgun (WGS) entry which is preliminary data.</text>
</comment>
<dbReference type="Gene3D" id="1.50.10.10">
    <property type="match status" value="1"/>
</dbReference>
<keyword evidence="2" id="KW-1185">Reference proteome</keyword>
<name>A0A8J2VD94_9BACL</name>
<evidence type="ECO:0000313" key="1">
    <source>
        <dbReference type="EMBL" id="GGE24400.1"/>
    </source>
</evidence>
<accession>A0A8J2VD94</accession>
<proteinExistence type="predicted"/>
<dbReference type="InterPro" id="IPR008928">
    <property type="entry name" value="6-hairpin_glycosidase_sf"/>
</dbReference>
<gene>
    <name evidence="1" type="ORF">GCM10011571_28170</name>
</gene>
<organism evidence="1 2">
    <name type="scientific">Marinithermofilum abyssi</name>
    <dbReference type="NCBI Taxonomy" id="1571185"/>
    <lineage>
        <taxon>Bacteria</taxon>
        <taxon>Bacillati</taxon>
        <taxon>Bacillota</taxon>
        <taxon>Bacilli</taxon>
        <taxon>Bacillales</taxon>
        <taxon>Thermoactinomycetaceae</taxon>
        <taxon>Marinithermofilum</taxon>
    </lineage>
</organism>
<dbReference type="Proteomes" id="UP000625210">
    <property type="component" value="Unassembled WGS sequence"/>
</dbReference>
<dbReference type="RefSeq" id="WP_188648522.1">
    <property type="nucleotide sequence ID" value="NZ_BMHQ01000010.1"/>
</dbReference>
<dbReference type="InterPro" id="IPR012341">
    <property type="entry name" value="6hp_glycosidase-like_sf"/>
</dbReference>
<dbReference type="EMBL" id="BMHQ01000010">
    <property type="protein sequence ID" value="GGE24400.1"/>
    <property type="molecule type" value="Genomic_DNA"/>
</dbReference>
<protein>
    <submittedName>
        <fullName evidence="1">Uncharacterized protein</fullName>
    </submittedName>
</protein>
<reference evidence="1" key="1">
    <citation type="journal article" date="2014" name="Int. J. Syst. Evol. Microbiol.">
        <title>Complete genome sequence of Corynebacterium casei LMG S-19264T (=DSM 44701T), isolated from a smear-ripened cheese.</title>
        <authorList>
            <consortium name="US DOE Joint Genome Institute (JGI-PGF)"/>
            <person name="Walter F."/>
            <person name="Albersmeier A."/>
            <person name="Kalinowski J."/>
            <person name="Ruckert C."/>
        </authorList>
    </citation>
    <scope>NUCLEOTIDE SEQUENCE</scope>
    <source>
        <strain evidence="1">CGMCC 1.15179</strain>
    </source>
</reference>
<dbReference type="SUPFAM" id="SSF48208">
    <property type="entry name" value="Six-hairpin glycosidases"/>
    <property type="match status" value="1"/>
</dbReference>
<sequence>MNLYMGPRTYYANVNVNRGRFRGLSDADEILVDLIQNPGRKYADDMNDADLDLIQQKNEAGFYAVEYGTKAEFRSGAGAGAEWTPERWVGGLGAGVLLAAGVLPGSMSSSSAAEETKSSLYQRTVNLGHLNHLQDEVNVNGVKMAVTRIYSEYPDYGWVGDADEGIACVDDTARATVVYLQHFEETGDRSSLERAQKALNFILYMQAEDGEFYNFVFKDYSINREGPTSYKSMGWWAARGMWAMGHGYRVFQKEDPAFAERLRKHFLLANEALQRKINAKYGDYRSLHGAKVPAWMDEYDALSNALLGLTEFYRAEPLPVVKESMVKLGDGLSWYQLGSFSRYPYQAHMEWSGSIQLWHAWGSTQPMALARAGQVLKRKDYIRSAQKAADGLYAHLLTSGMIKEMAPTPSYYEQIAYGANRMVQGLLAVGEATGNRKYDRMAGLAASWFFGNNSADSIMYDVETGRGYDGIVAPGQINRNAGAESTIEALMAVQAVTSNPEAAAWMRAKRVKRHSYRILEAEQGETAAGKPEIINPESSWNGEALYSGKLVEMKDGDALRFTLDWGVHEAVQIEAAFEKQTESEGAGELVVTVNNETAVRHDTGGSPDEDYLWRDVLSRAELKKGTNTITVTYRGKKPLILDNIFIQPVKSYTVYQLPNQEIGQSKTAYWDSIPQRICYVAVRYRVFDFPVNGIGH</sequence>
<dbReference type="GO" id="GO:0005975">
    <property type="term" value="P:carbohydrate metabolic process"/>
    <property type="evidence" value="ECO:0007669"/>
    <property type="project" value="InterPro"/>
</dbReference>